<dbReference type="PANTHER" id="PTHR48082:SF2">
    <property type="entry name" value="ATP SYNTHASE SUBUNIT ALPHA, MITOCHONDRIAL"/>
    <property type="match status" value="1"/>
</dbReference>
<keyword evidence="8 15" id="KW-1278">Translocase</keyword>
<feature type="domain" description="ATPase F1/V1/A1 complex alpha/beta subunit nucleotide-binding" evidence="17">
    <location>
        <begin position="181"/>
        <end position="396"/>
    </location>
</feature>
<keyword evidence="6 15" id="KW-0375">Hydrogen ion transport</keyword>
<dbReference type="Proteomes" id="UP000249700">
    <property type="component" value="Unassembled WGS sequence"/>
</dbReference>
<evidence type="ECO:0000256" key="16">
    <source>
        <dbReference type="SAM" id="MobiDB-lite"/>
    </source>
</evidence>
<keyword evidence="4 15" id="KW-1003">Cell membrane</keyword>
<evidence type="ECO:0000256" key="15">
    <source>
        <dbReference type="HAMAP-Rule" id="MF_01346"/>
    </source>
</evidence>
<evidence type="ECO:0000256" key="5">
    <source>
        <dbReference type="ARBA" id="ARBA00022741"/>
    </source>
</evidence>
<evidence type="ECO:0000256" key="4">
    <source>
        <dbReference type="ARBA" id="ARBA00022475"/>
    </source>
</evidence>
<dbReference type="GO" id="GO:0043531">
    <property type="term" value="F:ADP binding"/>
    <property type="evidence" value="ECO:0007669"/>
    <property type="project" value="TreeGrafter"/>
</dbReference>
<evidence type="ECO:0000256" key="12">
    <source>
        <dbReference type="ARBA" id="ARBA00023310"/>
    </source>
</evidence>
<feature type="site" description="Required for activity" evidence="15">
    <location>
        <position position="394"/>
    </location>
</feature>
<evidence type="ECO:0000256" key="8">
    <source>
        <dbReference type="ARBA" id="ARBA00022967"/>
    </source>
</evidence>
<dbReference type="InterPro" id="IPR000194">
    <property type="entry name" value="ATPase_F1/V1/A1_a/bsu_nucl-bd"/>
</dbReference>
<dbReference type="NCBIfam" id="TIGR00962">
    <property type="entry name" value="atpA"/>
    <property type="match status" value="1"/>
</dbReference>
<feature type="domain" description="ATP synthase alpha subunit C-terminal" evidence="18">
    <location>
        <begin position="403"/>
        <end position="527"/>
    </location>
</feature>
<dbReference type="SUPFAM" id="SSF50615">
    <property type="entry name" value="N-terminal domain of alpha and beta subunits of F1 ATP synthase"/>
    <property type="match status" value="1"/>
</dbReference>
<evidence type="ECO:0000256" key="7">
    <source>
        <dbReference type="ARBA" id="ARBA00022840"/>
    </source>
</evidence>
<comment type="subunit">
    <text evidence="14">F-type ATPases have 2 components, CF(1) - the catalytic core - and CF(0) - the membrane proton channel. CF(1) has five subunits: alpha(3), beta(3), gamma(1), delta(1), epsilon(1). CF(0) has four main subunits: a(1), b(1), b'(1) and c(9-12).</text>
</comment>
<evidence type="ECO:0000313" key="20">
    <source>
        <dbReference type="EMBL" id="RAR62838.1"/>
    </source>
</evidence>
<comment type="similarity">
    <text evidence="13">Belongs to the ATPase alpha/beta chains family. T3SS ATPase subfamily.</text>
</comment>
<feature type="domain" description="ATPase F1/V1/A1 complex alpha/beta subunit N-terminal" evidence="19">
    <location>
        <begin position="57"/>
        <end position="124"/>
    </location>
</feature>
<evidence type="ECO:0000256" key="6">
    <source>
        <dbReference type="ARBA" id="ARBA00022781"/>
    </source>
</evidence>
<evidence type="ECO:0000256" key="10">
    <source>
        <dbReference type="ARBA" id="ARBA00023136"/>
    </source>
</evidence>
<evidence type="ECO:0000256" key="9">
    <source>
        <dbReference type="ARBA" id="ARBA00023065"/>
    </source>
</evidence>
<dbReference type="PROSITE" id="PS00152">
    <property type="entry name" value="ATPASE_ALPHA_BETA"/>
    <property type="match status" value="1"/>
</dbReference>
<comment type="caution">
    <text evidence="20">The sequence shown here is derived from an EMBL/GenBank/DDBJ whole genome shotgun (WGS) entry which is preliminary data.</text>
</comment>
<dbReference type="Pfam" id="PF00006">
    <property type="entry name" value="ATP-synt_ab"/>
    <property type="match status" value="1"/>
</dbReference>
<dbReference type="FunFam" id="3.40.50.300:FF:000002">
    <property type="entry name" value="ATP synthase subunit alpha"/>
    <property type="match status" value="1"/>
</dbReference>
<comment type="subcellular location">
    <subcellularLocation>
        <location evidence="15">Cell membrane</location>
        <topology evidence="15">Peripheral membrane protein</topology>
    </subcellularLocation>
    <subcellularLocation>
        <location evidence="2">Membrane</location>
    </subcellularLocation>
</comment>
<dbReference type="CDD" id="cd18116">
    <property type="entry name" value="ATP-synt_F1_alpha_N"/>
    <property type="match status" value="1"/>
</dbReference>
<keyword evidence="3 15" id="KW-0813">Transport</keyword>
<dbReference type="Gene3D" id="2.40.30.20">
    <property type="match status" value="1"/>
</dbReference>
<dbReference type="EMBL" id="QLSX01000003">
    <property type="protein sequence ID" value="RAR62838.1"/>
    <property type="molecule type" value="Genomic_DNA"/>
</dbReference>
<dbReference type="OrthoDB" id="9803053at2"/>
<dbReference type="GO" id="GO:0045259">
    <property type="term" value="C:proton-transporting ATP synthase complex"/>
    <property type="evidence" value="ECO:0007669"/>
    <property type="project" value="UniProtKB-KW"/>
</dbReference>
<dbReference type="RefSeq" id="WP_112054046.1">
    <property type="nucleotide sequence ID" value="NZ_QLSX01000003.1"/>
</dbReference>
<gene>
    <name evidence="15" type="primary">atpA</name>
    <name evidence="20" type="ORF">BCL93_10369</name>
</gene>
<keyword evidence="5 15" id="KW-0547">Nucleotide-binding</keyword>
<proteinExistence type="inferred from homology"/>
<dbReference type="AlphaFoldDB" id="A0A328Y1B2"/>
<dbReference type="GO" id="GO:0005524">
    <property type="term" value="F:ATP binding"/>
    <property type="evidence" value="ECO:0007669"/>
    <property type="project" value="UniProtKB-UniRule"/>
</dbReference>
<dbReference type="InterPro" id="IPR036121">
    <property type="entry name" value="ATPase_F1/V1/A1_a/bsu_N_sf"/>
</dbReference>
<dbReference type="InterPro" id="IPR020003">
    <property type="entry name" value="ATPase_a/bsu_AS"/>
</dbReference>
<dbReference type="SUPFAM" id="SSF47917">
    <property type="entry name" value="C-terminal domain of alpha and beta subunits of F1 ATP synthase"/>
    <property type="match status" value="1"/>
</dbReference>
<keyword evidence="7 15" id="KW-0067">ATP-binding</keyword>
<feature type="binding site" evidence="15">
    <location>
        <begin position="201"/>
        <end position="208"/>
    </location>
    <ligand>
        <name>ATP</name>
        <dbReference type="ChEBI" id="CHEBI:30616"/>
    </ligand>
</feature>
<evidence type="ECO:0000256" key="14">
    <source>
        <dbReference type="ARBA" id="ARBA00026013"/>
    </source>
</evidence>
<sequence>MKDESPGIGTQSESDAGKASGPGDVAPEQPASLEAVFIEAFADLRHTRENTPFSLSTREVGIVTSVSTGIARVAGLPNVGFEELLRFPGEIYGIAFNIDEDDIGVVLLGNYWQLEAGDDVERTGRVVDVAVGEGLLGRIIDPLGRALDGQGALATDERLPIERPATAIMDRARVSVPLQTGLKVIDALIPIGRGQRELILGDRQTGKTAIALDAILNQRGQDVVCVYCAIGQRASAVAKAVAVLREKGALAYTVVVVTEGNQPPGLSYIAPYAATSIAEHFMEAGRDVLIVYDDLTQHARAYRELSLLLRRPPGREAFPGDIFYIHSRLLERATHLREELGGGSLTALPIIETEAQNIAAYIPTNLISITDGQIYLSPTLFELGVLPAVDIGQSVSRVGGKAQRAAYRVAAGDLKLAYAQFEELETFVRFGARLDEATRQVLEHGRRIRACLKQPAFAPVAVPAQITLLLALGEGLFDSLPLEKMPAAEQALHDAAATLPEAVCERFTSADTLSDEDRQAILDVARQALSPFQPVADDAAAVAKEGAS</sequence>
<dbReference type="PANTHER" id="PTHR48082">
    <property type="entry name" value="ATP SYNTHASE SUBUNIT ALPHA, MITOCHONDRIAL"/>
    <property type="match status" value="1"/>
</dbReference>
<dbReference type="Pfam" id="PF00306">
    <property type="entry name" value="ATP-synt_ab_C"/>
    <property type="match status" value="1"/>
</dbReference>
<keyword evidence="10 15" id="KW-0472">Membrane</keyword>
<dbReference type="InterPro" id="IPR017710">
    <property type="entry name" value="Alt_ATP_synth_F1_asu"/>
</dbReference>
<evidence type="ECO:0000256" key="2">
    <source>
        <dbReference type="ARBA" id="ARBA00004370"/>
    </source>
</evidence>
<comment type="catalytic activity">
    <reaction evidence="15">
        <text>ATP + H2O + 4 H(+)(in) = ADP + phosphate + 5 H(+)(out)</text>
        <dbReference type="Rhea" id="RHEA:57720"/>
        <dbReference type="ChEBI" id="CHEBI:15377"/>
        <dbReference type="ChEBI" id="CHEBI:15378"/>
        <dbReference type="ChEBI" id="CHEBI:30616"/>
        <dbReference type="ChEBI" id="CHEBI:43474"/>
        <dbReference type="ChEBI" id="CHEBI:456216"/>
        <dbReference type="EC" id="7.1.2.2"/>
    </reaction>
</comment>
<dbReference type="NCBIfam" id="TIGR03324">
    <property type="entry name" value="alt_F1F0_F1_al"/>
    <property type="match status" value="1"/>
</dbReference>
<evidence type="ECO:0000313" key="21">
    <source>
        <dbReference type="Proteomes" id="UP000249700"/>
    </source>
</evidence>
<dbReference type="Gene3D" id="1.20.150.20">
    <property type="entry name" value="ATP synthase alpha/beta chain, C-terminal domain"/>
    <property type="match status" value="1"/>
</dbReference>
<protein>
    <recommendedName>
        <fullName evidence="15">ATP synthase subunit alpha</fullName>
        <ecNumber evidence="15">7.1.2.2</ecNumber>
    </recommendedName>
    <alternativeName>
        <fullName evidence="15">ATP synthase F1 sector subunit alpha</fullName>
    </alternativeName>
    <alternativeName>
        <fullName evidence="15">F-ATPase subunit alpha</fullName>
    </alternativeName>
</protein>
<dbReference type="InterPro" id="IPR027417">
    <property type="entry name" value="P-loop_NTPase"/>
</dbReference>
<evidence type="ECO:0000256" key="13">
    <source>
        <dbReference type="ARBA" id="ARBA00024342"/>
    </source>
</evidence>
<dbReference type="InterPro" id="IPR005294">
    <property type="entry name" value="ATP_synth_F1_asu"/>
</dbReference>
<dbReference type="NCBIfam" id="NF009884">
    <property type="entry name" value="PRK13343.1"/>
    <property type="match status" value="1"/>
</dbReference>
<organism evidence="20 21">
    <name type="scientific">Onishia taeanensis</name>
    <dbReference type="NCBI Taxonomy" id="284577"/>
    <lineage>
        <taxon>Bacteria</taxon>
        <taxon>Pseudomonadati</taxon>
        <taxon>Pseudomonadota</taxon>
        <taxon>Gammaproteobacteria</taxon>
        <taxon>Oceanospirillales</taxon>
        <taxon>Halomonadaceae</taxon>
        <taxon>Onishia</taxon>
    </lineage>
</organism>
<evidence type="ECO:0000259" key="18">
    <source>
        <dbReference type="Pfam" id="PF00306"/>
    </source>
</evidence>
<dbReference type="Gene3D" id="3.40.50.300">
    <property type="entry name" value="P-loop containing nucleotide triphosphate hydrolases"/>
    <property type="match status" value="1"/>
</dbReference>
<evidence type="ECO:0000256" key="11">
    <source>
        <dbReference type="ARBA" id="ARBA00023196"/>
    </source>
</evidence>
<evidence type="ECO:0000259" key="19">
    <source>
        <dbReference type="Pfam" id="PF02874"/>
    </source>
</evidence>
<feature type="region of interest" description="Disordered" evidence="16">
    <location>
        <begin position="1"/>
        <end position="26"/>
    </location>
</feature>
<evidence type="ECO:0000256" key="3">
    <source>
        <dbReference type="ARBA" id="ARBA00022448"/>
    </source>
</evidence>
<dbReference type="GO" id="GO:0046933">
    <property type="term" value="F:proton-transporting ATP synthase activity, rotational mechanism"/>
    <property type="evidence" value="ECO:0007669"/>
    <property type="project" value="UniProtKB-UniRule"/>
</dbReference>
<dbReference type="SUPFAM" id="SSF52540">
    <property type="entry name" value="P-loop containing nucleoside triphosphate hydrolases"/>
    <property type="match status" value="1"/>
</dbReference>
<accession>A0A328Y1B2</accession>
<dbReference type="EC" id="7.1.2.2" evidence="15"/>
<comment type="function">
    <text evidence="1 15">Produces ATP from ADP in the presence of a proton gradient across the membrane. The alpha chain is a regulatory subunit.</text>
</comment>
<dbReference type="InterPro" id="IPR033732">
    <property type="entry name" value="ATP_synth_F1_a_nt-bd_dom"/>
</dbReference>
<dbReference type="CDD" id="cd18113">
    <property type="entry name" value="ATP-synt_F1_alpha_C"/>
    <property type="match status" value="1"/>
</dbReference>
<dbReference type="InterPro" id="IPR023366">
    <property type="entry name" value="ATP_synth_asu-like_sf"/>
</dbReference>
<keyword evidence="11 15" id="KW-0139">CF(1)</keyword>
<evidence type="ECO:0000256" key="1">
    <source>
        <dbReference type="ARBA" id="ARBA00003784"/>
    </source>
</evidence>
<dbReference type="InterPro" id="IPR000793">
    <property type="entry name" value="ATP_synth_asu_C"/>
</dbReference>
<keyword evidence="9 15" id="KW-0406">Ion transport</keyword>
<dbReference type="Pfam" id="PF02874">
    <property type="entry name" value="ATP-synt_ab_N"/>
    <property type="match status" value="1"/>
</dbReference>
<dbReference type="InterPro" id="IPR004100">
    <property type="entry name" value="ATPase_F1/V1/A1_a/bsu_N"/>
</dbReference>
<dbReference type="GO" id="GO:0005886">
    <property type="term" value="C:plasma membrane"/>
    <property type="evidence" value="ECO:0007669"/>
    <property type="project" value="UniProtKB-SubCell"/>
</dbReference>
<name>A0A328Y1B2_9GAMM</name>
<evidence type="ECO:0000259" key="17">
    <source>
        <dbReference type="Pfam" id="PF00006"/>
    </source>
</evidence>
<dbReference type="InterPro" id="IPR038376">
    <property type="entry name" value="ATP_synth_asu_C_sf"/>
</dbReference>
<reference evidence="20 21" key="1">
    <citation type="submission" date="2018-06" db="EMBL/GenBank/DDBJ databases">
        <title>Comparative analysis of microorganisms from saline springs in Andes Mountain Range, Colombia.</title>
        <authorList>
            <person name="Rubin E."/>
        </authorList>
    </citation>
    <scope>NUCLEOTIDE SEQUENCE [LARGE SCALE GENOMIC DNA]</scope>
    <source>
        <strain evidence="20 21">USBA-857</strain>
    </source>
</reference>
<dbReference type="HAMAP" id="MF_01346">
    <property type="entry name" value="ATP_synth_alpha_bact"/>
    <property type="match status" value="1"/>
</dbReference>
<dbReference type="CDD" id="cd01132">
    <property type="entry name" value="F1-ATPase_alpha_CD"/>
    <property type="match status" value="1"/>
</dbReference>
<keyword evidence="12 15" id="KW-0066">ATP synthesis</keyword>